<proteinExistence type="predicted"/>
<dbReference type="KEGG" id="trs:Terro_1719"/>
<protein>
    <submittedName>
        <fullName evidence="1">Uncharacterized protein</fullName>
    </submittedName>
</protein>
<evidence type="ECO:0000313" key="1">
    <source>
        <dbReference type="EMBL" id="AFL88021.1"/>
    </source>
</evidence>
<dbReference type="HOGENOM" id="CLU_1015388_0_0_0"/>
<keyword evidence="2" id="KW-1185">Reference proteome</keyword>
<accession>I3ZFK3</accession>
<name>I3ZFK3_TERRK</name>
<reference evidence="1 2" key="1">
    <citation type="submission" date="2012-06" db="EMBL/GenBank/DDBJ databases">
        <title>Complete genome of Terriglobus roseus DSM 18391.</title>
        <authorList>
            <consortium name="US DOE Joint Genome Institute (JGI-PGF)"/>
            <person name="Lucas S."/>
            <person name="Copeland A."/>
            <person name="Lapidus A."/>
            <person name="Glavina del Rio T."/>
            <person name="Dalin E."/>
            <person name="Tice H."/>
            <person name="Bruce D."/>
            <person name="Goodwin L."/>
            <person name="Pitluck S."/>
            <person name="Peters L."/>
            <person name="Mikhailova N."/>
            <person name="Munk A.C.C."/>
            <person name="Kyrpides N."/>
            <person name="Mavromatis K."/>
            <person name="Ivanova N."/>
            <person name="Brettin T."/>
            <person name="Detter J.C."/>
            <person name="Han C."/>
            <person name="Larimer F."/>
            <person name="Land M."/>
            <person name="Hauser L."/>
            <person name="Markowitz V."/>
            <person name="Cheng J.-F."/>
            <person name="Hugenholtz P."/>
            <person name="Woyke T."/>
            <person name="Wu D."/>
            <person name="Brambilla E."/>
            <person name="Klenk H.-P."/>
            <person name="Eisen J.A."/>
        </authorList>
    </citation>
    <scope>NUCLEOTIDE SEQUENCE [LARGE SCALE GENOMIC DNA]</scope>
    <source>
        <strain evidence="2">DSM 18391 / NRRL B-41598 / KBS 63</strain>
    </source>
</reference>
<dbReference type="EMBL" id="CP003379">
    <property type="protein sequence ID" value="AFL88021.1"/>
    <property type="molecule type" value="Genomic_DNA"/>
</dbReference>
<dbReference type="eggNOG" id="ENOG5033FFN">
    <property type="taxonomic scope" value="Bacteria"/>
</dbReference>
<sequence length="262" mass="26024">MASLTGLLVVIGCGYGGVPIGDGTVTPPPAVASEIGNWQVQATSTAGTSPFIALAGWIYEPKSTGTAAVTTQSVFQVTPGASNCFVSATTLPSQGTLTGRALVLNGFAVNGQYSTINATQDETATHFTGTYSVRGGCASGTAGTVTGTRYDALTGSYRGALAGGQTFVIATTQDPYPDGTGYFSLSGSATVIGTGCLTGATLDADSSYVIGSSVSMTLVSASGLRLTLVGSFTPDASSITVTSVQIAGACADSFGAGMLLRQ</sequence>
<dbReference type="AlphaFoldDB" id="I3ZFK3"/>
<organism evidence="1 2">
    <name type="scientific">Terriglobus roseus (strain DSM 18391 / NRRL B-41598 / KBS 63)</name>
    <dbReference type="NCBI Taxonomy" id="926566"/>
    <lineage>
        <taxon>Bacteria</taxon>
        <taxon>Pseudomonadati</taxon>
        <taxon>Acidobacteriota</taxon>
        <taxon>Terriglobia</taxon>
        <taxon>Terriglobales</taxon>
        <taxon>Acidobacteriaceae</taxon>
        <taxon>Terriglobus</taxon>
    </lineage>
</organism>
<dbReference type="STRING" id="926566.Terro_1719"/>
<evidence type="ECO:0000313" key="2">
    <source>
        <dbReference type="Proteomes" id="UP000006056"/>
    </source>
</evidence>
<dbReference type="Proteomes" id="UP000006056">
    <property type="component" value="Chromosome"/>
</dbReference>
<gene>
    <name evidence="1" type="ordered locus">Terro_1719</name>
</gene>